<comment type="caution">
    <text evidence="5">The sequence shown here is derived from an EMBL/GenBank/DDBJ whole genome shotgun (WGS) entry which is preliminary data.</text>
</comment>
<dbReference type="GO" id="GO:0006696">
    <property type="term" value="P:ergosterol biosynthetic process"/>
    <property type="evidence" value="ECO:0007669"/>
    <property type="project" value="TreeGrafter"/>
</dbReference>
<dbReference type="OrthoDB" id="4310724at2759"/>
<dbReference type="PANTHER" id="PTHR44068">
    <property type="entry name" value="ZGC:194242"/>
    <property type="match status" value="1"/>
</dbReference>
<feature type="domain" description="SAM-dependent methyltransferase Erg6/SMT-type" evidence="4">
    <location>
        <begin position="48"/>
        <end position="345"/>
    </location>
</feature>
<evidence type="ECO:0000313" key="5">
    <source>
        <dbReference type="EMBL" id="THH14408.1"/>
    </source>
</evidence>
<name>A0A4S4LRW8_9AGAM</name>
<dbReference type="CDD" id="cd02440">
    <property type="entry name" value="AdoMet_MTases"/>
    <property type="match status" value="1"/>
</dbReference>
<dbReference type="EMBL" id="SGPL01000279">
    <property type="protein sequence ID" value="THH14408.1"/>
    <property type="molecule type" value="Genomic_DNA"/>
</dbReference>
<dbReference type="InterPro" id="IPR050447">
    <property type="entry name" value="Erg6_SMT_methyltransf"/>
</dbReference>
<dbReference type="GO" id="GO:0003838">
    <property type="term" value="F:sterol 24-C-methyltransferase activity"/>
    <property type="evidence" value="ECO:0007669"/>
    <property type="project" value="TreeGrafter"/>
</dbReference>
<sequence>MSTPTSRDGRVGQRIENYTAFWQKDANKEAAVDTENRVENYTDVINGYYDGATELYEYGWAQSFHFSRFYKGEAFAASLARHEHYLASQMVLRPGMRILDVGCGVGGPAREIARFADVNIVGVNNNDFQVGRARKYTKAAGLENQVTFAKGDFMKLAEQFGENSFDAVYAIEATVHAPTWEGVYGEILKVLKPGGVFGVYEWAMTDLWDPSNPEHKALAHEIEFGNGIPEMRPLAKAREALKTVGFEIEHEEDLAERDDPVPWYYPLEGDIRKAQTAWDYVTVWRMSWSGILISHTAMRVMEFIGLLPKGTYDVGEALKVAASSLVKGGQQKLFTPMYLVISRKPRLD</sequence>
<keyword evidence="3" id="KW-0949">S-adenosyl-L-methionine</keyword>
<keyword evidence="1 3" id="KW-0808">Transferase</keyword>
<dbReference type="PANTHER" id="PTHR44068:SF1">
    <property type="entry name" value="HYPOTHETICAL LOC100005854"/>
    <property type="match status" value="1"/>
</dbReference>
<comment type="similarity">
    <text evidence="2 3">Belongs to the class I-like SAM-binding methyltransferase superfamily. Erg6/SMT family.</text>
</comment>
<keyword evidence="3" id="KW-0489">Methyltransferase</keyword>
<evidence type="ECO:0000256" key="2">
    <source>
        <dbReference type="ARBA" id="ARBA00038188"/>
    </source>
</evidence>
<organism evidence="5 6">
    <name type="scientific">Bondarzewia mesenterica</name>
    <dbReference type="NCBI Taxonomy" id="1095465"/>
    <lineage>
        <taxon>Eukaryota</taxon>
        <taxon>Fungi</taxon>
        <taxon>Dikarya</taxon>
        <taxon>Basidiomycota</taxon>
        <taxon>Agaricomycotina</taxon>
        <taxon>Agaricomycetes</taxon>
        <taxon>Russulales</taxon>
        <taxon>Bondarzewiaceae</taxon>
        <taxon>Bondarzewia</taxon>
    </lineage>
</organism>
<accession>A0A4S4LRW8</accession>
<dbReference type="PROSITE" id="PS51685">
    <property type="entry name" value="SAM_MT_ERG6_SMT"/>
    <property type="match status" value="1"/>
</dbReference>
<keyword evidence="6" id="KW-1185">Reference proteome</keyword>
<dbReference type="SUPFAM" id="SSF53335">
    <property type="entry name" value="S-adenosyl-L-methionine-dependent methyltransferases"/>
    <property type="match status" value="1"/>
</dbReference>
<evidence type="ECO:0000256" key="3">
    <source>
        <dbReference type="PROSITE-ProRule" id="PRU01022"/>
    </source>
</evidence>
<dbReference type="AlphaFoldDB" id="A0A4S4LRW8"/>
<evidence type="ECO:0000256" key="1">
    <source>
        <dbReference type="ARBA" id="ARBA00022679"/>
    </source>
</evidence>
<dbReference type="Gene3D" id="3.40.50.150">
    <property type="entry name" value="Vaccinia Virus protein VP39"/>
    <property type="match status" value="1"/>
</dbReference>
<proteinExistence type="inferred from homology"/>
<dbReference type="InterPro" id="IPR013705">
    <property type="entry name" value="Sterol_MeTrfase_C"/>
</dbReference>
<protein>
    <recommendedName>
        <fullName evidence="4">SAM-dependent methyltransferase Erg6/SMT-type domain-containing protein</fullName>
    </recommendedName>
</protein>
<dbReference type="InterPro" id="IPR030384">
    <property type="entry name" value="MeTrfase_SMT"/>
</dbReference>
<dbReference type="InterPro" id="IPR025714">
    <property type="entry name" value="Methyltranfer_dom"/>
</dbReference>
<reference evidence="5 6" key="1">
    <citation type="submission" date="2019-02" db="EMBL/GenBank/DDBJ databases">
        <title>Genome sequencing of the rare red list fungi Bondarzewia mesenterica.</title>
        <authorList>
            <person name="Buettner E."/>
            <person name="Kellner H."/>
        </authorList>
    </citation>
    <scope>NUCLEOTIDE SEQUENCE [LARGE SCALE GENOMIC DNA]</scope>
    <source>
        <strain evidence="5 6">DSM 108281</strain>
    </source>
</reference>
<dbReference type="FunFam" id="3.40.50.150:FF:000232">
    <property type="entry name" value="Sterol 24-C-methyltransferase erg6"/>
    <property type="match status" value="1"/>
</dbReference>
<dbReference type="GO" id="GO:0032259">
    <property type="term" value="P:methylation"/>
    <property type="evidence" value="ECO:0007669"/>
    <property type="project" value="UniProtKB-KW"/>
</dbReference>
<evidence type="ECO:0000259" key="4">
    <source>
        <dbReference type="PROSITE" id="PS51685"/>
    </source>
</evidence>
<dbReference type="Pfam" id="PF08498">
    <property type="entry name" value="Sterol_MT_C"/>
    <property type="match status" value="1"/>
</dbReference>
<dbReference type="GO" id="GO:0005783">
    <property type="term" value="C:endoplasmic reticulum"/>
    <property type="evidence" value="ECO:0007669"/>
    <property type="project" value="TreeGrafter"/>
</dbReference>
<dbReference type="InterPro" id="IPR029063">
    <property type="entry name" value="SAM-dependent_MTases_sf"/>
</dbReference>
<gene>
    <name evidence="5" type="ORF">EW146_g5919</name>
</gene>
<dbReference type="Pfam" id="PF13847">
    <property type="entry name" value="Methyltransf_31"/>
    <property type="match status" value="1"/>
</dbReference>
<evidence type="ECO:0000313" key="6">
    <source>
        <dbReference type="Proteomes" id="UP000310158"/>
    </source>
</evidence>
<dbReference type="Proteomes" id="UP000310158">
    <property type="component" value="Unassembled WGS sequence"/>
</dbReference>